<organism evidence="1 2">
    <name type="scientific">Synaphobranchus kaupii</name>
    <name type="common">Kaup's arrowtooth eel</name>
    <dbReference type="NCBI Taxonomy" id="118154"/>
    <lineage>
        <taxon>Eukaryota</taxon>
        <taxon>Metazoa</taxon>
        <taxon>Chordata</taxon>
        <taxon>Craniata</taxon>
        <taxon>Vertebrata</taxon>
        <taxon>Euteleostomi</taxon>
        <taxon>Actinopterygii</taxon>
        <taxon>Neopterygii</taxon>
        <taxon>Teleostei</taxon>
        <taxon>Anguilliformes</taxon>
        <taxon>Synaphobranchidae</taxon>
        <taxon>Synaphobranchus</taxon>
    </lineage>
</organism>
<evidence type="ECO:0000313" key="1">
    <source>
        <dbReference type="EMBL" id="KAJ8369356.1"/>
    </source>
</evidence>
<dbReference type="EMBL" id="JAINUF010000003">
    <property type="protein sequence ID" value="KAJ8369356.1"/>
    <property type="molecule type" value="Genomic_DNA"/>
</dbReference>
<proteinExistence type="predicted"/>
<evidence type="ECO:0000313" key="2">
    <source>
        <dbReference type="Proteomes" id="UP001152622"/>
    </source>
</evidence>
<reference evidence="1" key="1">
    <citation type="journal article" date="2023" name="Science">
        <title>Genome structures resolve the early diversification of teleost fishes.</title>
        <authorList>
            <person name="Parey E."/>
            <person name="Louis A."/>
            <person name="Montfort J."/>
            <person name="Bouchez O."/>
            <person name="Roques C."/>
            <person name="Iampietro C."/>
            <person name="Lluch J."/>
            <person name="Castinel A."/>
            <person name="Donnadieu C."/>
            <person name="Desvignes T."/>
            <person name="Floi Bucao C."/>
            <person name="Jouanno E."/>
            <person name="Wen M."/>
            <person name="Mejri S."/>
            <person name="Dirks R."/>
            <person name="Jansen H."/>
            <person name="Henkel C."/>
            <person name="Chen W.J."/>
            <person name="Zahm M."/>
            <person name="Cabau C."/>
            <person name="Klopp C."/>
            <person name="Thompson A.W."/>
            <person name="Robinson-Rechavi M."/>
            <person name="Braasch I."/>
            <person name="Lecointre G."/>
            <person name="Bobe J."/>
            <person name="Postlethwait J.H."/>
            <person name="Berthelot C."/>
            <person name="Roest Crollius H."/>
            <person name="Guiguen Y."/>
        </authorList>
    </citation>
    <scope>NUCLEOTIDE SEQUENCE</scope>
    <source>
        <strain evidence="1">WJC10195</strain>
    </source>
</reference>
<keyword evidence="2" id="KW-1185">Reference proteome</keyword>
<accession>A0A9Q1FX85</accession>
<sequence>MFNEKETRTSHQCLIGFIQGTVEFFIVREERRKVGRCIQSSPDRPDGSCNERLWESQSKITRPTSGEGNSLSPYACAGVGKQAPGCSGLQRHAGILPNEQYAHSVYYVGTVVCALDAGESQSLEEAAHICFGCTG</sequence>
<gene>
    <name evidence="1" type="ORF">SKAU_G00093840</name>
</gene>
<protein>
    <submittedName>
        <fullName evidence="1">Uncharacterized protein</fullName>
    </submittedName>
</protein>
<dbReference type="AlphaFoldDB" id="A0A9Q1FX85"/>
<name>A0A9Q1FX85_SYNKA</name>
<dbReference type="Proteomes" id="UP001152622">
    <property type="component" value="Chromosome 3"/>
</dbReference>
<comment type="caution">
    <text evidence="1">The sequence shown here is derived from an EMBL/GenBank/DDBJ whole genome shotgun (WGS) entry which is preliminary data.</text>
</comment>